<keyword evidence="3" id="KW-1185">Reference proteome</keyword>
<proteinExistence type="predicted"/>
<sequence>MSRCSFSRYLYFLGRQSIFSIQRLTRAMLQYMLQMLIKYCTKWLRAMFIPDQVGNDVHIYNNVDKSRQPSQLAETCCKQNFRPHLAMHEVHRRQWSREEIQAVFQYLPIFGIQFQMYTKVVDRPASQIKSFYYNNLQRIRAREQRYAEAQENRQISGSLVELMRVAVADIQE</sequence>
<reference evidence="2 3" key="2">
    <citation type="submission" date="2024-07" db="EMBL/GenBank/DDBJ databases">
        <authorList>
            <person name="Akdeniz Z."/>
        </authorList>
    </citation>
    <scope>NUCLEOTIDE SEQUENCE [LARGE SCALE GENOMIC DNA]</scope>
</reference>
<comment type="caution">
    <text evidence="1">The sequence shown here is derived from an EMBL/GenBank/DDBJ whole genome shotgun (WGS) entry which is preliminary data.</text>
</comment>
<dbReference type="AlphaFoldDB" id="A0AA86V3G1"/>
<accession>A0AA86V3G1</accession>
<keyword evidence="1" id="KW-0238">DNA-binding</keyword>
<protein>
    <submittedName>
        <fullName evidence="1">Homeobox-like domain superfamily</fullName>
    </submittedName>
    <submittedName>
        <fullName evidence="2">Homeobox-like_domain superfamily</fullName>
    </submittedName>
</protein>
<keyword evidence="1" id="KW-0371">Homeobox</keyword>
<evidence type="ECO:0000313" key="1">
    <source>
        <dbReference type="EMBL" id="CAI9979014.1"/>
    </source>
</evidence>
<dbReference type="Gene3D" id="1.20.58.1880">
    <property type="match status" value="1"/>
</dbReference>
<dbReference type="EMBL" id="CATOUU010001186">
    <property type="protein sequence ID" value="CAI9979014.1"/>
    <property type="molecule type" value="Genomic_DNA"/>
</dbReference>
<dbReference type="InterPro" id="IPR009057">
    <property type="entry name" value="Homeodomain-like_sf"/>
</dbReference>
<evidence type="ECO:0000313" key="3">
    <source>
        <dbReference type="Proteomes" id="UP001642409"/>
    </source>
</evidence>
<name>A0AA86V3G1_9EUKA</name>
<organism evidence="1">
    <name type="scientific">Hexamita inflata</name>
    <dbReference type="NCBI Taxonomy" id="28002"/>
    <lineage>
        <taxon>Eukaryota</taxon>
        <taxon>Metamonada</taxon>
        <taxon>Diplomonadida</taxon>
        <taxon>Hexamitidae</taxon>
        <taxon>Hexamitinae</taxon>
        <taxon>Hexamita</taxon>
    </lineage>
</organism>
<dbReference type="EMBL" id="CAXDID020000017">
    <property type="protein sequence ID" value="CAL5984966.1"/>
    <property type="molecule type" value="Genomic_DNA"/>
</dbReference>
<dbReference type="SUPFAM" id="SSF46689">
    <property type="entry name" value="Homeodomain-like"/>
    <property type="match status" value="1"/>
</dbReference>
<gene>
    <name evidence="1" type="ORF">HINF_LOCUS66659</name>
    <name evidence="2" type="ORF">HINF_LOCUS8427</name>
</gene>
<dbReference type="GO" id="GO:0003677">
    <property type="term" value="F:DNA binding"/>
    <property type="evidence" value="ECO:0007669"/>
    <property type="project" value="UniProtKB-KW"/>
</dbReference>
<evidence type="ECO:0000313" key="2">
    <source>
        <dbReference type="EMBL" id="CAL5984966.1"/>
    </source>
</evidence>
<dbReference type="Proteomes" id="UP001642409">
    <property type="component" value="Unassembled WGS sequence"/>
</dbReference>
<reference evidence="1" key="1">
    <citation type="submission" date="2023-06" db="EMBL/GenBank/DDBJ databases">
        <authorList>
            <person name="Kurt Z."/>
        </authorList>
    </citation>
    <scope>NUCLEOTIDE SEQUENCE</scope>
</reference>